<dbReference type="Proteomes" id="UP000326198">
    <property type="component" value="Unassembled WGS sequence"/>
</dbReference>
<organism evidence="2 3">
    <name type="scientific">Aspergillus bertholletiae</name>
    <dbReference type="NCBI Taxonomy" id="1226010"/>
    <lineage>
        <taxon>Eukaryota</taxon>
        <taxon>Fungi</taxon>
        <taxon>Dikarya</taxon>
        <taxon>Ascomycota</taxon>
        <taxon>Pezizomycotina</taxon>
        <taxon>Eurotiomycetes</taxon>
        <taxon>Eurotiomycetidae</taxon>
        <taxon>Eurotiales</taxon>
        <taxon>Aspergillaceae</taxon>
        <taxon>Aspergillus</taxon>
        <taxon>Aspergillus subgen. Circumdati</taxon>
    </lineage>
</organism>
<feature type="compositionally biased region" description="Polar residues" evidence="1">
    <location>
        <begin position="41"/>
        <end position="58"/>
    </location>
</feature>
<reference evidence="2 3" key="1">
    <citation type="submission" date="2019-04" db="EMBL/GenBank/DDBJ databases">
        <title>Friends and foes A comparative genomics studyof 23 Aspergillus species from section Flavi.</title>
        <authorList>
            <consortium name="DOE Joint Genome Institute"/>
            <person name="Kjaerbolling I."/>
            <person name="Vesth T."/>
            <person name="Frisvad J.C."/>
            <person name="Nybo J.L."/>
            <person name="Theobald S."/>
            <person name="Kildgaard S."/>
            <person name="Isbrandt T."/>
            <person name="Kuo A."/>
            <person name="Sato A."/>
            <person name="Lyhne E.K."/>
            <person name="Kogle M.E."/>
            <person name="Wiebenga A."/>
            <person name="Kun R.S."/>
            <person name="Lubbers R.J."/>
            <person name="Makela M.R."/>
            <person name="Barry K."/>
            <person name="Chovatia M."/>
            <person name="Clum A."/>
            <person name="Daum C."/>
            <person name="Haridas S."/>
            <person name="He G."/>
            <person name="LaButti K."/>
            <person name="Lipzen A."/>
            <person name="Mondo S."/>
            <person name="Riley R."/>
            <person name="Salamov A."/>
            <person name="Simmons B.A."/>
            <person name="Magnuson J.K."/>
            <person name="Henrissat B."/>
            <person name="Mortensen U.H."/>
            <person name="Larsen T.O."/>
            <person name="Devries R.P."/>
            <person name="Grigoriev I.V."/>
            <person name="Machida M."/>
            <person name="Baker S.E."/>
            <person name="Andersen M.R."/>
        </authorList>
    </citation>
    <scope>NUCLEOTIDE SEQUENCE [LARGE SCALE GENOMIC DNA]</scope>
    <source>
        <strain evidence="2 3">IBT 29228</strain>
    </source>
</reference>
<sequence>MHRFTISYRLWKIKKRSELLASRMSPIELPSARRGTRQSHDYPNTTNGNPDKNPLSGTQIYHHCFHRVKGVGYKAGYREGIGQSAAIELLLWRRVSAMPDRYEGQDVRGLSPKAIALSGERRNIP</sequence>
<dbReference type="OrthoDB" id="4387631at2759"/>
<dbReference type="AlphaFoldDB" id="A0A5N7B3C8"/>
<name>A0A5N7B3C8_9EURO</name>
<protein>
    <submittedName>
        <fullName evidence="2">Uncharacterized protein</fullName>
    </submittedName>
</protein>
<proteinExistence type="predicted"/>
<feature type="region of interest" description="Disordered" evidence="1">
    <location>
        <begin position="24"/>
        <end position="58"/>
    </location>
</feature>
<evidence type="ECO:0000256" key="1">
    <source>
        <dbReference type="SAM" id="MobiDB-lite"/>
    </source>
</evidence>
<evidence type="ECO:0000313" key="3">
    <source>
        <dbReference type="Proteomes" id="UP000326198"/>
    </source>
</evidence>
<keyword evidence="3" id="KW-1185">Reference proteome</keyword>
<dbReference type="EMBL" id="ML736239">
    <property type="protein sequence ID" value="KAE8376521.1"/>
    <property type="molecule type" value="Genomic_DNA"/>
</dbReference>
<evidence type="ECO:0000313" key="2">
    <source>
        <dbReference type="EMBL" id="KAE8376521.1"/>
    </source>
</evidence>
<gene>
    <name evidence="2" type="ORF">BDV26DRAFT_265497</name>
</gene>
<accession>A0A5N7B3C8</accession>